<dbReference type="Gene3D" id="2.40.128.110">
    <property type="entry name" value="Lipid/polyisoprenoid-binding, YceI-like"/>
    <property type="match status" value="1"/>
</dbReference>
<dbReference type="Pfam" id="PF04264">
    <property type="entry name" value="YceI"/>
    <property type="match status" value="1"/>
</dbReference>
<feature type="domain" description="Lipid/polyisoprenoid-binding YceI-like" evidence="1">
    <location>
        <begin position="19"/>
        <end position="188"/>
    </location>
</feature>
<dbReference type="RefSeq" id="WP_104982060.1">
    <property type="nucleotide sequence ID" value="NZ_CP012673.1"/>
</dbReference>
<organism evidence="2 3">
    <name type="scientific">Sorangium cellulosum</name>
    <name type="common">Polyangium cellulosum</name>
    <dbReference type="NCBI Taxonomy" id="56"/>
    <lineage>
        <taxon>Bacteria</taxon>
        <taxon>Pseudomonadati</taxon>
        <taxon>Myxococcota</taxon>
        <taxon>Polyangia</taxon>
        <taxon>Polyangiales</taxon>
        <taxon>Polyangiaceae</taxon>
        <taxon>Sorangium</taxon>
    </lineage>
</organism>
<dbReference type="Proteomes" id="UP000238348">
    <property type="component" value="Chromosome"/>
</dbReference>
<dbReference type="EMBL" id="CP012673">
    <property type="protein sequence ID" value="AUX43375.1"/>
    <property type="molecule type" value="Genomic_DNA"/>
</dbReference>
<dbReference type="InterPro" id="IPR007372">
    <property type="entry name" value="Lipid/polyisoprenoid-bd_YceI"/>
</dbReference>
<reference evidence="2 3" key="1">
    <citation type="submission" date="2015-09" db="EMBL/GenBank/DDBJ databases">
        <title>Sorangium comparison.</title>
        <authorList>
            <person name="Zaburannyi N."/>
            <person name="Bunk B."/>
            <person name="Overmann J."/>
            <person name="Mueller R."/>
        </authorList>
    </citation>
    <scope>NUCLEOTIDE SEQUENCE [LARGE SCALE GENOMIC DNA]</scope>
    <source>
        <strain evidence="2 3">So ce26</strain>
    </source>
</reference>
<dbReference type="SUPFAM" id="SSF101874">
    <property type="entry name" value="YceI-like"/>
    <property type="match status" value="1"/>
</dbReference>
<dbReference type="OrthoDB" id="9811006at2"/>
<dbReference type="SMART" id="SM00867">
    <property type="entry name" value="YceI"/>
    <property type="match status" value="1"/>
</dbReference>
<accession>A0A2L0EVT0</accession>
<dbReference type="AlphaFoldDB" id="A0A2L0EVT0"/>
<evidence type="ECO:0000259" key="1">
    <source>
        <dbReference type="SMART" id="SM00867"/>
    </source>
</evidence>
<dbReference type="InterPro" id="IPR036761">
    <property type="entry name" value="TTHA0802/YceI-like_sf"/>
</dbReference>
<protein>
    <recommendedName>
        <fullName evidence="1">Lipid/polyisoprenoid-binding YceI-like domain-containing protein</fullName>
    </recommendedName>
</protein>
<name>A0A2L0EVT0_SORCE</name>
<evidence type="ECO:0000313" key="2">
    <source>
        <dbReference type="EMBL" id="AUX43375.1"/>
    </source>
</evidence>
<dbReference type="PANTHER" id="PTHR34406:SF1">
    <property type="entry name" value="PROTEIN YCEI"/>
    <property type="match status" value="1"/>
</dbReference>
<gene>
    <name evidence="2" type="ORF">SOCE26_048230</name>
</gene>
<sequence>MDTTTTTSTPSAIPSQAARWTIDAAHTSVSFSVRHMMISNVRGEFAGVAGEVTYDPRRPEASKVSVTIDVASIHTRDEKRDAHLRSADFFDVEKHPTMTFVAKSVRPRGDGLELVGDLTIRDTTREVTLAVSEISGENTDPWGNRRLGATATTKIRRSDYGMNFNAILETGGVLVGDEIAISLDVQLIKQA</sequence>
<evidence type="ECO:0000313" key="3">
    <source>
        <dbReference type="Proteomes" id="UP000238348"/>
    </source>
</evidence>
<proteinExistence type="predicted"/>
<dbReference type="PANTHER" id="PTHR34406">
    <property type="entry name" value="PROTEIN YCEI"/>
    <property type="match status" value="1"/>
</dbReference>